<dbReference type="SMART" id="SM00849">
    <property type="entry name" value="Lactamase_B"/>
    <property type="match status" value="1"/>
</dbReference>
<keyword evidence="4" id="KW-1185">Reference proteome</keyword>
<dbReference type="Proteomes" id="UP000316624">
    <property type="component" value="Unassembled WGS sequence"/>
</dbReference>
<accession>A0A562KL31</accession>
<evidence type="ECO:0000313" key="4">
    <source>
        <dbReference type="Proteomes" id="UP000316624"/>
    </source>
</evidence>
<dbReference type="SUPFAM" id="SSF56281">
    <property type="entry name" value="Metallo-hydrolase/oxidoreductase"/>
    <property type="match status" value="1"/>
</dbReference>
<organism evidence="3 4">
    <name type="scientific">Sphingobium wenxiniae (strain DSM 21828 / CGMCC 1.7748 / JZ-1)</name>
    <dbReference type="NCBI Taxonomy" id="595605"/>
    <lineage>
        <taxon>Bacteria</taxon>
        <taxon>Pseudomonadati</taxon>
        <taxon>Pseudomonadota</taxon>
        <taxon>Alphaproteobacteria</taxon>
        <taxon>Sphingomonadales</taxon>
        <taxon>Sphingomonadaceae</taxon>
        <taxon>Sphingobium</taxon>
    </lineage>
</organism>
<dbReference type="InterPro" id="IPR001279">
    <property type="entry name" value="Metallo-B-lactamas"/>
</dbReference>
<evidence type="ECO:0000256" key="1">
    <source>
        <dbReference type="ARBA" id="ARBA00022801"/>
    </source>
</evidence>
<feature type="domain" description="Metallo-beta-lactamase" evidence="2">
    <location>
        <begin position="58"/>
        <end position="262"/>
    </location>
</feature>
<dbReference type="InterPro" id="IPR036866">
    <property type="entry name" value="RibonucZ/Hydroxyglut_hydro"/>
</dbReference>
<protein>
    <submittedName>
        <fullName evidence="3">Ribonuclease BN (tRNA processing enzyme)</fullName>
    </submittedName>
</protein>
<keyword evidence="1" id="KW-0378">Hydrolase</keyword>
<dbReference type="CDD" id="cd07719">
    <property type="entry name" value="arylsulfatase_AtsA-like_MBL-fold"/>
    <property type="match status" value="1"/>
</dbReference>
<dbReference type="EMBL" id="VLKK01000003">
    <property type="protein sequence ID" value="TWH95943.1"/>
    <property type="molecule type" value="Genomic_DNA"/>
</dbReference>
<dbReference type="Gene3D" id="3.60.15.10">
    <property type="entry name" value="Ribonuclease Z/Hydroxyacylglutathione hydrolase-like"/>
    <property type="match status" value="1"/>
</dbReference>
<comment type="caution">
    <text evidence="3">The sequence shown here is derived from an EMBL/GenBank/DDBJ whole genome shotgun (WGS) entry which is preliminary data.</text>
</comment>
<name>A0A562KL31_SPHWJ</name>
<proteinExistence type="predicted"/>
<sequence>MRSMTAVTPREARIFSIMIGTAALALSVPGIVRANSPVQATWTTLGTNSGPIPSSDRFEPANLLRAGDQSILVDAGDGASVQLVRAGVPLTALHTIIISHLHFDHTGGLFAILGERLQMLAPGVLTIYGPAGTRATVDGLIAGMTSSPPSGPRGQGNPAQTVRVIEVRDGDTFDVGAVRVTAAANSHYDATPGGAAHVSLSYRFDAPGRSIAYTGDTGPSAKVEKLAHRADLLVSEIFDPDVALAAVKKARPELEPSVLAEVRVHFEREHLTAEQVGELAARAGVGELVLTHNPISPDRTEELMRPGIAREYQGTIRFARDLDTF</sequence>
<dbReference type="Pfam" id="PF12706">
    <property type="entry name" value="Lactamase_B_2"/>
    <property type="match status" value="1"/>
</dbReference>
<dbReference type="PANTHER" id="PTHR46018">
    <property type="entry name" value="ZINC PHOSPHODIESTERASE ELAC PROTEIN 1"/>
    <property type="match status" value="1"/>
</dbReference>
<evidence type="ECO:0000313" key="3">
    <source>
        <dbReference type="EMBL" id="TWH95943.1"/>
    </source>
</evidence>
<gene>
    <name evidence="3" type="ORF">IQ35_01030</name>
</gene>
<dbReference type="PANTHER" id="PTHR46018:SF2">
    <property type="entry name" value="ZINC PHOSPHODIESTERASE ELAC PROTEIN 1"/>
    <property type="match status" value="1"/>
</dbReference>
<reference evidence="3 4" key="1">
    <citation type="journal article" date="2015" name="Stand. Genomic Sci.">
        <title>Genomic Encyclopedia of Bacterial and Archaeal Type Strains, Phase III: the genomes of soil and plant-associated and newly described type strains.</title>
        <authorList>
            <person name="Whitman W.B."/>
            <person name="Woyke T."/>
            <person name="Klenk H.P."/>
            <person name="Zhou Y."/>
            <person name="Lilburn T.G."/>
            <person name="Beck B.J."/>
            <person name="De Vos P."/>
            <person name="Vandamme P."/>
            <person name="Eisen J.A."/>
            <person name="Garrity G."/>
            <person name="Hugenholtz P."/>
            <person name="Kyrpides N.C."/>
        </authorList>
    </citation>
    <scope>NUCLEOTIDE SEQUENCE [LARGE SCALE GENOMIC DNA]</scope>
    <source>
        <strain evidence="3 4">CGMCC 1.7748</strain>
    </source>
</reference>
<dbReference type="InterPro" id="IPR044094">
    <property type="entry name" value="AtsA-like_MBL-fold"/>
</dbReference>
<dbReference type="AlphaFoldDB" id="A0A562KL31"/>
<evidence type="ECO:0000259" key="2">
    <source>
        <dbReference type="SMART" id="SM00849"/>
    </source>
</evidence>
<dbReference type="GO" id="GO:0042781">
    <property type="term" value="F:3'-tRNA processing endoribonuclease activity"/>
    <property type="evidence" value="ECO:0007669"/>
    <property type="project" value="TreeGrafter"/>
</dbReference>